<organism evidence="2 3">
    <name type="scientific">Ancrocorticia populi</name>
    <dbReference type="NCBI Taxonomy" id="2175228"/>
    <lineage>
        <taxon>Bacteria</taxon>
        <taxon>Bacillati</taxon>
        <taxon>Actinomycetota</taxon>
        <taxon>Actinomycetes</taxon>
        <taxon>Actinomycetales</taxon>
        <taxon>Actinomycetaceae</taxon>
        <taxon>Ancrocorticia</taxon>
    </lineage>
</organism>
<evidence type="ECO:0000313" key="2">
    <source>
        <dbReference type="EMBL" id="PWF26022.1"/>
    </source>
</evidence>
<dbReference type="Proteomes" id="UP000245283">
    <property type="component" value="Unassembled WGS sequence"/>
</dbReference>
<dbReference type="EMBL" id="QETB01000004">
    <property type="protein sequence ID" value="PWF26022.1"/>
    <property type="molecule type" value="Genomic_DNA"/>
</dbReference>
<sequence length="275" mass="28287">MEQLRSFPETRRQFLGIMLPALVGVVLLGAGMAQAAYGKGAGSSSADVQLQAVVLDPFGVRFIVLLAGLAAVMGFLAFSLPRLLELPHEGIARVCLLVVAAGALAAASLGTAEDLALVAALSVLLVFLAEMFRPGPRENLLRQVSGTYTAALITMMGSLWMLMARTQGGGYLGLLCAGGIGGALTVSILFLGTARLIGVPLGALAGAAIAQYFLPDMGWWPCLFLAVCLGLVMWGLDGLARMVGMRDGGVARAGFGLIPVSAIGVVGYALALLVL</sequence>
<feature type="transmembrane region" description="Helical" evidence="1">
    <location>
        <begin position="220"/>
        <end position="240"/>
    </location>
</feature>
<feature type="transmembrane region" description="Helical" evidence="1">
    <location>
        <begin position="90"/>
        <end position="109"/>
    </location>
</feature>
<dbReference type="InterPro" id="IPR006311">
    <property type="entry name" value="TAT_signal"/>
</dbReference>
<feature type="transmembrane region" description="Helical" evidence="1">
    <location>
        <begin position="252"/>
        <end position="274"/>
    </location>
</feature>
<feature type="transmembrane region" description="Helical" evidence="1">
    <location>
        <begin position="169"/>
        <end position="191"/>
    </location>
</feature>
<keyword evidence="3" id="KW-1185">Reference proteome</keyword>
<dbReference type="AlphaFoldDB" id="A0A2V1K6X3"/>
<feature type="transmembrane region" description="Helical" evidence="1">
    <location>
        <begin position="144"/>
        <end position="163"/>
    </location>
</feature>
<evidence type="ECO:0000256" key="1">
    <source>
        <dbReference type="SAM" id="Phobius"/>
    </source>
</evidence>
<accession>A0A2V1K6X3</accession>
<gene>
    <name evidence="2" type="ORF">DD236_07950</name>
</gene>
<feature type="transmembrane region" description="Helical" evidence="1">
    <location>
        <begin position="115"/>
        <end position="132"/>
    </location>
</feature>
<name>A0A2V1K6X3_9ACTO</name>
<evidence type="ECO:0000313" key="3">
    <source>
        <dbReference type="Proteomes" id="UP000245283"/>
    </source>
</evidence>
<dbReference type="PROSITE" id="PS51318">
    <property type="entry name" value="TAT"/>
    <property type="match status" value="1"/>
</dbReference>
<keyword evidence="1" id="KW-0472">Membrane</keyword>
<feature type="transmembrane region" description="Helical" evidence="1">
    <location>
        <begin position="196"/>
        <end position="214"/>
    </location>
</feature>
<dbReference type="RefSeq" id="WP_109093849.1">
    <property type="nucleotide sequence ID" value="NZ_QETB01000004.1"/>
</dbReference>
<feature type="transmembrane region" description="Helical" evidence="1">
    <location>
        <begin position="59"/>
        <end position="78"/>
    </location>
</feature>
<dbReference type="OrthoDB" id="9808524at2"/>
<keyword evidence="1" id="KW-0812">Transmembrane</keyword>
<reference evidence="3" key="1">
    <citation type="submission" date="2018-05" db="EMBL/GenBank/DDBJ databases">
        <authorList>
            <person name="Li Y."/>
        </authorList>
    </citation>
    <scope>NUCLEOTIDE SEQUENCE [LARGE SCALE GENOMIC DNA]</scope>
    <source>
        <strain evidence="3">sk1b4</strain>
    </source>
</reference>
<keyword evidence="1" id="KW-1133">Transmembrane helix</keyword>
<proteinExistence type="predicted"/>
<protein>
    <submittedName>
        <fullName evidence="2">Uncharacterized protein</fullName>
    </submittedName>
</protein>
<comment type="caution">
    <text evidence="2">The sequence shown here is derived from an EMBL/GenBank/DDBJ whole genome shotgun (WGS) entry which is preliminary data.</text>
</comment>